<protein>
    <submittedName>
        <fullName evidence="1">Uncharacterized protein</fullName>
    </submittedName>
</protein>
<sequence>MVCTSPEAAACSQGAVTLVGQEKYERRMSIARFPSFIYRSSNEHRIASSIELQEAAIIKTSDKLLVIEHVEALLAAVRKELGFNNEEGDGEDIPEDEVVCRICLVELCEGGETLKMECNCKGELVLAHKDCAVKWFSIKLLNCSCRM</sequence>
<name>A0ACB9DHU0_ARCLA</name>
<comment type="caution">
    <text evidence="1">The sequence shown here is derived from an EMBL/GenBank/DDBJ whole genome shotgun (WGS) entry which is preliminary data.</text>
</comment>
<proteinExistence type="predicted"/>
<evidence type="ECO:0000313" key="2">
    <source>
        <dbReference type="Proteomes" id="UP001055879"/>
    </source>
</evidence>
<organism evidence="1 2">
    <name type="scientific">Arctium lappa</name>
    <name type="common">Greater burdock</name>
    <name type="synonym">Lappa major</name>
    <dbReference type="NCBI Taxonomy" id="4217"/>
    <lineage>
        <taxon>Eukaryota</taxon>
        <taxon>Viridiplantae</taxon>
        <taxon>Streptophyta</taxon>
        <taxon>Embryophyta</taxon>
        <taxon>Tracheophyta</taxon>
        <taxon>Spermatophyta</taxon>
        <taxon>Magnoliopsida</taxon>
        <taxon>eudicotyledons</taxon>
        <taxon>Gunneridae</taxon>
        <taxon>Pentapetalae</taxon>
        <taxon>asterids</taxon>
        <taxon>campanulids</taxon>
        <taxon>Asterales</taxon>
        <taxon>Asteraceae</taxon>
        <taxon>Carduoideae</taxon>
        <taxon>Cardueae</taxon>
        <taxon>Arctiinae</taxon>
        <taxon>Arctium</taxon>
    </lineage>
</organism>
<gene>
    <name evidence="1" type="ORF">L6452_08521</name>
</gene>
<dbReference type="Proteomes" id="UP001055879">
    <property type="component" value="Linkage Group LG03"/>
</dbReference>
<reference evidence="1 2" key="2">
    <citation type="journal article" date="2022" name="Mol. Ecol. Resour.">
        <title>The genomes of chicory, endive, great burdock and yacon provide insights into Asteraceae paleo-polyploidization history and plant inulin production.</title>
        <authorList>
            <person name="Fan W."/>
            <person name="Wang S."/>
            <person name="Wang H."/>
            <person name="Wang A."/>
            <person name="Jiang F."/>
            <person name="Liu H."/>
            <person name="Zhao H."/>
            <person name="Xu D."/>
            <person name="Zhang Y."/>
        </authorList>
    </citation>
    <scope>NUCLEOTIDE SEQUENCE [LARGE SCALE GENOMIC DNA]</scope>
    <source>
        <strain evidence="2">cv. Niubang</strain>
    </source>
</reference>
<dbReference type="EMBL" id="CM042049">
    <property type="protein sequence ID" value="KAI3746100.1"/>
    <property type="molecule type" value="Genomic_DNA"/>
</dbReference>
<reference evidence="2" key="1">
    <citation type="journal article" date="2022" name="Mol. Ecol. Resour.">
        <title>The genomes of chicory, endive, great burdock and yacon provide insights into Asteraceae palaeo-polyploidization history and plant inulin production.</title>
        <authorList>
            <person name="Fan W."/>
            <person name="Wang S."/>
            <person name="Wang H."/>
            <person name="Wang A."/>
            <person name="Jiang F."/>
            <person name="Liu H."/>
            <person name="Zhao H."/>
            <person name="Xu D."/>
            <person name="Zhang Y."/>
        </authorList>
    </citation>
    <scope>NUCLEOTIDE SEQUENCE [LARGE SCALE GENOMIC DNA]</scope>
    <source>
        <strain evidence="2">cv. Niubang</strain>
    </source>
</reference>
<evidence type="ECO:0000313" key="1">
    <source>
        <dbReference type="EMBL" id="KAI3746100.1"/>
    </source>
</evidence>
<keyword evidence="2" id="KW-1185">Reference proteome</keyword>
<accession>A0ACB9DHU0</accession>